<dbReference type="GO" id="GO:0003723">
    <property type="term" value="F:RNA binding"/>
    <property type="evidence" value="ECO:0007669"/>
    <property type="project" value="InterPro"/>
</dbReference>
<dbReference type="GO" id="GO:0009451">
    <property type="term" value="P:RNA modification"/>
    <property type="evidence" value="ECO:0007669"/>
    <property type="project" value="InterPro"/>
</dbReference>
<dbReference type="InterPro" id="IPR002885">
    <property type="entry name" value="PPR_rpt"/>
</dbReference>
<dbReference type="Pfam" id="PF01535">
    <property type="entry name" value="PPR"/>
    <property type="match status" value="9"/>
</dbReference>
<evidence type="ECO:0000256" key="1">
    <source>
        <dbReference type="ARBA" id="ARBA00022737"/>
    </source>
</evidence>
<feature type="repeat" description="PPR" evidence="2">
    <location>
        <begin position="52"/>
        <end position="86"/>
    </location>
</feature>
<feature type="repeat" description="PPR" evidence="2">
    <location>
        <begin position="550"/>
        <end position="584"/>
    </location>
</feature>
<dbReference type="Pfam" id="PF13041">
    <property type="entry name" value="PPR_2"/>
    <property type="match status" value="2"/>
</dbReference>
<dbReference type="Gene3D" id="1.25.40.10">
    <property type="entry name" value="Tetratricopeptide repeat domain"/>
    <property type="match status" value="6"/>
</dbReference>
<dbReference type="EMBL" id="CACRZD030000004">
    <property type="protein sequence ID" value="CAA6658921.1"/>
    <property type="molecule type" value="Genomic_DNA"/>
</dbReference>
<dbReference type="Proteomes" id="UP001189122">
    <property type="component" value="Unassembled WGS sequence"/>
</dbReference>
<sequence length="654" mass="72423">MRPVQGQALHAMVVKWSLDSHTPVCNGLVNLYAKCGEFTSAESVFERVELKDVVTWNSLISGCLCNGLEDRAAFYFKEMSISSARPDQVTFSCLLSACSYPRGLHALGESVHGRVISLSYDSHSSVANSLVSFYCKCCDVEAAEKVFRGRALKSVVSWNSMINGLVQNGRLDEAFDLLHEMQSTTPIQPDSVTAIASLQLCAEFSLLSEGMSVHGFTVRRGFEALNLCVTNSLIAMYIKCKYLRSAEILFSTMPRRDIISWNTMISGYSHIRCLKKESWSMFRDLLRTGLRCSIGTFLGVAPSFSSPEDLFFGKSVHGWMLRCGFPETVSAVNALMLMYINCGDLPSSSSLFEGGLTQSDVVSWNSVIVGCVQNEHYRDALGTFLMMLQQSHPKPDPITLVSVFSACGLLELLCLGVGYHLRVRNALITMYSRCGDIESSESAFQDSKVRNLCSWNCMISGYVQSRESKKALEVFLNMGDERPDAITVVGLLCACAHLGPLRLGRDIHGYALRHGLNSNGYVSAALIDMYSKCGWLEAAIRVFQNSDEKSVAYWNSMILAYGFHGHGREAIRLFSEMRGQASHLIRAPSSVFYRLAATLAYHRALCLHGGYARPGWEAQVSLHCEPENVGYYVSLSNLYAASEKWNDAINVRSL</sequence>
<keyword evidence="4" id="KW-1185">Reference proteome</keyword>
<dbReference type="InterPro" id="IPR046960">
    <property type="entry name" value="PPR_At4g14850-like_plant"/>
</dbReference>
<dbReference type="NCBIfam" id="TIGR00756">
    <property type="entry name" value="PPR"/>
    <property type="match status" value="5"/>
</dbReference>
<feature type="repeat" description="PPR" evidence="2">
    <location>
        <begin position="360"/>
        <end position="394"/>
    </location>
</feature>
<proteinExistence type="predicted"/>
<feature type="repeat" description="PPR" evidence="2">
    <location>
        <begin position="154"/>
        <end position="184"/>
    </location>
</feature>
<evidence type="ECO:0000313" key="3">
    <source>
        <dbReference type="EMBL" id="CAA2619195.1"/>
    </source>
</evidence>
<dbReference type="PANTHER" id="PTHR24015">
    <property type="entry name" value="OS07G0578800 PROTEIN-RELATED"/>
    <property type="match status" value="1"/>
</dbReference>
<dbReference type="PROSITE" id="PS51375">
    <property type="entry name" value="PPR"/>
    <property type="match status" value="6"/>
</dbReference>
<reference evidence="3 4" key="1">
    <citation type="submission" date="2019-12" db="EMBL/GenBank/DDBJ databases">
        <authorList>
            <person name="Scholz U."/>
            <person name="Mascher M."/>
            <person name="Fiebig A."/>
        </authorList>
    </citation>
    <scope>NUCLEOTIDE SEQUENCE</scope>
</reference>
<evidence type="ECO:0000256" key="2">
    <source>
        <dbReference type="PROSITE-ProRule" id="PRU00708"/>
    </source>
</evidence>
<keyword evidence="1" id="KW-0677">Repeat</keyword>
<feature type="repeat" description="PPR" evidence="2">
    <location>
        <begin position="451"/>
        <end position="485"/>
    </location>
</feature>
<dbReference type="FunFam" id="1.25.40.10:FF:000073">
    <property type="entry name" value="Pentatricopeptide repeat-containing protein chloroplastic"/>
    <property type="match status" value="1"/>
</dbReference>
<dbReference type="AlphaFoldDB" id="A0A7I8IP50"/>
<feature type="repeat" description="PPR" evidence="2">
    <location>
        <begin position="257"/>
        <end position="292"/>
    </location>
</feature>
<evidence type="ECO:0000313" key="4">
    <source>
        <dbReference type="Proteomes" id="UP001189122"/>
    </source>
</evidence>
<dbReference type="EMBL" id="LR743591">
    <property type="protein sequence ID" value="CAA2619195.1"/>
    <property type="molecule type" value="Genomic_DNA"/>
</dbReference>
<name>A0A7I8IP50_SPIIN</name>
<gene>
    <name evidence="3" type="ORF">SI7747_04005362</name>
</gene>
<organism evidence="3">
    <name type="scientific">Spirodela intermedia</name>
    <name type="common">Intermediate duckweed</name>
    <dbReference type="NCBI Taxonomy" id="51605"/>
    <lineage>
        <taxon>Eukaryota</taxon>
        <taxon>Viridiplantae</taxon>
        <taxon>Streptophyta</taxon>
        <taxon>Embryophyta</taxon>
        <taxon>Tracheophyta</taxon>
        <taxon>Spermatophyta</taxon>
        <taxon>Magnoliopsida</taxon>
        <taxon>Liliopsida</taxon>
        <taxon>Araceae</taxon>
        <taxon>Lemnoideae</taxon>
        <taxon>Spirodela</taxon>
    </lineage>
</organism>
<protein>
    <submittedName>
        <fullName evidence="3">Uncharacterized protein</fullName>
    </submittedName>
</protein>
<dbReference type="InterPro" id="IPR011990">
    <property type="entry name" value="TPR-like_helical_dom_sf"/>
</dbReference>
<accession>A0A7I8IP50</accession>
<dbReference type="PANTHER" id="PTHR24015:SF1991">
    <property type="entry name" value="OS01G0938000 PROTEIN"/>
    <property type="match status" value="1"/>
</dbReference>